<evidence type="ECO:0000256" key="1">
    <source>
        <dbReference type="SAM" id="SignalP"/>
    </source>
</evidence>
<dbReference type="Proteomes" id="UP000603200">
    <property type="component" value="Unassembled WGS sequence"/>
</dbReference>
<feature type="chain" id="PRO_5045245377" evidence="1">
    <location>
        <begin position="29"/>
        <end position="139"/>
    </location>
</feature>
<dbReference type="EMBL" id="BOMN01000151">
    <property type="protein sequence ID" value="GIE26751.1"/>
    <property type="molecule type" value="Genomic_DNA"/>
</dbReference>
<comment type="caution">
    <text evidence="2">The sequence shown here is derived from an EMBL/GenBank/DDBJ whole genome shotgun (WGS) entry which is preliminary data.</text>
</comment>
<feature type="signal peptide" evidence="1">
    <location>
        <begin position="1"/>
        <end position="28"/>
    </location>
</feature>
<protein>
    <submittedName>
        <fullName evidence="2">Uncharacterized protein</fullName>
    </submittedName>
</protein>
<name>A0ABQ4A7E6_9ACTN</name>
<keyword evidence="1" id="KW-0732">Signal</keyword>
<sequence>MSFLKRAAVAATAAVIVSAGLFAGPADAAAAKTAVVVDYGSAKVVTKVKPATIRPYKDVSYTSVHWTKLTGSTGYATAVRKVNTCVPDCATGKVTSDKVTLKFTRVRKASNHKNVFTRVRVTVIKTHKVTTHALPTSVS</sequence>
<accession>A0ABQ4A7E6</accession>
<organism evidence="2 3">
    <name type="scientific">Winogradskya humida</name>
    <dbReference type="NCBI Taxonomy" id="113566"/>
    <lineage>
        <taxon>Bacteria</taxon>
        <taxon>Bacillati</taxon>
        <taxon>Actinomycetota</taxon>
        <taxon>Actinomycetes</taxon>
        <taxon>Micromonosporales</taxon>
        <taxon>Micromonosporaceae</taxon>
        <taxon>Winogradskya</taxon>
    </lineage>
</organism>
<dbReference type="RefSeq" id="WP_203843646.1">
    <property type="nucleotide sequence ID" value="NZ_BAAATV010000041.1"/>
</dbReference>
<keyword evidence="3" id="KW-1185">Reference proteome</keyword>
<evidence type="ECO:0000313" key="3">
    <source>
        <dbReference type="Proteomes" id="UP000603200"/>
    </source>
</evidence>
<gene>
    <name evidence="2" type="ORF">Ahu01nite_098530</name>
</gene>
<proteinExistence type="predicted"/>
<reference evidence="2 3" key="1">
    <citation type="submission" date="2021-01" db="EMBL/GenBank/DDBJ databases">
        <title>Whole genome shotgun sequence of Actinoplanes humidus NBRC 14915.</title>
        <authorList>
            <person name="Komaki H."/>
            <person name="Tamura T."/>
        </authorList>
    </citation>
    <scope>NUCLEOTIDE SEQUENCE [LARGE SCALE GENOMIC DNA]</scope>
    <source>
        <strain evidence="2 3">NBRC 14915</strain>
    </source>
</reference>
<evidence type="ECO:0000313" key="2">
    <source>
        <dbReference type="EMBL" id="GIE26751.1"/>
    </source>
</evidence>